<dbReference type="PANTHER" id="PTHR34817:SF2">
    <property type="entry name" value="NUCLEOTIDYLTRANSFERASE"/>
    <property type="match status" value="1"/>
</dbReference>
<protein>
    <submittedName>
        <fullName evidence="1">Nucleotidyltransferase domain-containing protein</fullName>
    </submittedName>
</protein>
<evidence type="ECO:0000313" key="1">
    <source>
        <dbReference type="EMBL" id="NEY72739.1"/>
    </source>
</evidence>
<proteinExistence type="predicted"/>
<gene>
    <name evidence="1" type="ORF">G4D63_13460</name>
</gene>
<comment type="caution">
    <text evidence="1">The sequence shown here is derived from an EMBL/GenBank/DDBJ whole genome shotgun (WGS) entry which is preliminary data.</text>
</comment>
<sequence>MSKEISARLKTIEDEYGVSVIFACEAGSRIWGTDHHDSDYDVRFIYIYPLEKYLELDAPKDSIEDKKGFNIECAGWELGKALRLLRKQNPSIIEWLHSPITYVNRFNLKAQLTSLHQSFYDKKPLLHHYLNMAKTNQSLLNKQKTNLKLSLNIIRPLLVCNWMMNNDRFPPLKLEELLYMPMSTEIRDAISELLSIKRSGQDNIEQLHPLIDQWIQLQTEMLSHQLTTTNQTITFSSKEFTAELNRLYQSVIKNTSA</sequence>
<reference evidence="1 2" key="1">
    <citation type="submission" date="2020-02" db="EMBL/GenBank/DDBJ databases">
        <title>Bacillus aquiflavi sp. nov., isolated from yellow water of strong flavor Chinese baijiu in Yibin region of China.</title>
        <authorList>
            <person name="Xie J."/>
        </authorList>
    </citation>
    <scope>NUCLEOTIDE SEQUENCE [LARGE SCALE GENOMIC DNA]</scope>
    <source>
        <strain evidence="1 2">SA4</strain>
    </source>
</reference>
<dbReference type="InterPro" id="IPR018775">
    <property type="entry name" value="RlaP"/>
</dbReference>
<name>A0A6M0QAF7_9BACI</name>
<dbReference type="Proteomes" id="UP000481043">
    <property type="component" value="Unassembled WGS sequence"/>
</dbReference>
<dbReference type="Pfam" id="PF10127">
    <property type="entry name" value="RlaP"/>
    <property type="match status" value="1"/>
</dbReference>
<organism evidence="1 2">
    <name type="scientific">Bacillus mesophilus</name>
    <dbReference type="NCBI Taxonomy" id="1808955"/>
    <lineage>
        <taxon>Bacteria</taxon>
        <taxon>Bacillati</taxon>
        <taxon>Bacillota</taxon>
        <taxon>Bacilli</taxon>
        <taxon>Bacillales</taxon>
        <taxon>Bacillaceae</taxon>
        <taxon>Bacillus</taxon>
    </lineage>
</organism>
<dbReference type="RefSeq" id="WP_163180189.1">
    <property type="nucleotide sequence ID" value="NZ_JAAIWM010000004.1"/>
</dbReference>
<evidence type="ECO:0000313" key="2">
    <source>
        <dbReference type="Proteomes" id="UP000481043"/>
    </source>
</evidence>
<keyword evidence="1" id="KW-0808">Transferase</keyword>
<dbReference type="EMBL" id="JAAIWM010000004">
    <property type="protein sequence ID" value="NEY72739.1"/>
    <property type="molecule type" value="Genomic_DNA"/>
</dbReference>
<keyword evidence="2" id="KW-1185">Reference proteome</keyword>
<dbReference type="AlphaFoldDB" id="A0A6M0QAF7"/>
<dbReference type="PANTHER" id="PTHR34817">
    <property type="entry name" value="NUCLEOTIDYLTRANSFERASE"/>
    <property type="match status" value="1"/>
</dbReference>
<dbReference type="GO" id="GO:0016740">
    <property type="term" value="F:transferase activity"/>
    <property type="evidence" value="ECO:0007669"/>
    <property type="project" value="UniProtKB-KW"/>
</dbReference>
<accession>A0A6M0QAF7</accession>